<dbReference type="KEGG" id="bva:BVAF_532"/>
<dbReference type="PIRSF" id="PIRSF001549">
    <property type="entry name" value="His-tRNA_synth"/>
    <property type="match status" value="1"/>
</dbReference>
<evidence type="ECO:0000256" key="12">
    <source>
        <dbReference type="PIRSR" id="PIRSR001549-1"/>
    </source>
</evidence>
<feature type="binding site" evidence="12">
    <location>
        <position position="258"/>
    </location>
    <ligand>
        <name>L-histidine</name>
        <dbReference type="ChEBI" id="CHEBI:57595"/>
    </ligand>
</feature>
<feature type="binding site" evidence="12">
    <location>
        <position position="126"/>
    </location>
    <ligand>
        <name>L-histidine</name>
        <dbReference type="ChEBI" id="CHEBI:57595"/>
    </ligand>
</feature>
<dbReference type="AlphaFoldDB" id="E8Q6E5"/>
<keyword evidence="15" id="KW-1185">Reference proteome</keyword>
<dbReference type="NCBIfam" id="TIGR00442">
    <property type="entry name" value="hisS"/>
    <property type="match status" value="1"/>
</dbReference>
<keyword evidence="6 11" id="KW-0547">Nucleotide-binding</keyword>
<dbReference type="InterPro" id="IPR036621">
    <property type="entry name" value="Anticodon-bd_dom_sf"/>
</dbReference>
<feature type="domain" description="Aminoacyl-transfer RNA synthetases class-II family profile" evidence="13">
    <location>
        <begin position="1"/>
        <end position="315"/>
    </location>
</feature>
<keyword evidence="8 11" id="KW-0648">Protein biosynthesis</keyword>
<evidence type="ECO:0000256" key="9">
    <source>
        <dbReference type="ARBA" id="ARBA00023146"/>
    </source>
</evidence>
<dbReference type="InterPro" id="IPR015807">
    <property type="entry name" value="His-tRNA-ligase"/>
</dbReference>
<evidence type="ECO:0000259" key="13">
    <source>
        <dbReference type="PROSITE" id="PS50862"/>
    </source>
</evidence>
<comment type="subunit">
    <text evidence="3 11">Homodimer.</text>
</comment>
<dbReference type="InterPro" id="IPR041715">
    <property type="entry name" value="HisRS-like_core"/>
</dbReference>
<dbReference type="Pfam" id="PF03129">
    <property type="entry name" value="HGTP_anticodon"/>
    <property type="match status" value="1"/>
</dbReference>
<evidence type="ECO:0000313" key="15">
    <source>
        <dbReference type="Proteomes" id="UP000007464"/>
    </source>
</evidence>
<dbReference type="GO" id="GO:0006427">
    <property type="term" value="P:histidyl-tRNA aminoacylation"/>
    <property type="evidence" value="ECO:0007669"/>
    <property type="project" value="UniProtKB-UniRule"/>
</dbReference>
<dbReference type="EC" id="6.1.1.21" evidence="11"/>
<sequence>MKKIQSIRGMHDCLPQDAVLWQSVENILKTVLNSYGYNEIRFPIVEFTDLFKRAIGEVTDVVEKEMYNFNDRNGNNLTLRPEGTAGCVRAGIEHSLFYHQEQRLWYMGPMFRRERPQKGRYRQFHQFSIEAFGQIGPDIEVELILIIVRCWKMLGISEHLTLELNSIGLLSSRIIYRSKLINFLEKNKDSLNSDAIRRLYSNPIRILDTKDVQLKKLLMKAPILYDYLDEYSKNHFNKLCKLLDLSGVSYVVNPYLVRGLDYYNSTVFEWVTNRLGVQKTICAGGRYDELTKQLGGQSVPAVGLSIGLERLLLLMKDVDNNAIVASSCVYIDVYVINLSCCFQQYSFMLSEHIRNELPFLRLMMNQGGGNFDKQFNRAIKNNSRFVLIINDHNVYEKTVVLKDLVCKSQETVSYTEVIKKFKNLY</sequence>
<comment type="catalytic activity">
    <reaction evidence="10 11">
        <text>tRNA(His) + L-histidine + ATP = L-histidyl-tRNA(His) + AMP + diphosphate + H(+)</text>
        <dbReference type="Rhea" id="RHEA:17313"/>
        <dbReference type="Rhea" id="RHEA-COMP:9665"/>
        <dbReference type="Rhea" id="RHEA-COMP:9689"/>
        <dbReference type="ChEBI" id="CHEBI:15378"/>
        <dbReference type="ChEBI" id="CHEBI:30616"/>
        <dbReference type="ChEBI" id="CHEBI:33019"/>
        <dbReference type="ChEBI" id="CHEBI:57595"/>
        <dbReference type="ChEBI" id="CHEBI:78442"/>
        <dbReference type="ChEBI" id="CHEBI:78527"/>
        <dbReference type="ChEBI" id="CHEBI:456215"/>
        <dbReference type="EC" id="6.1.1.21"/>
    </reaction>
</comment>
<evidence type="ECO:0000256" key="4">
    <source>
        <dbReference type="ARBA" id="ARBA00022490"/>
    </source>
</evidence>
<keyword evidence="4 11" id="KW-0963">Cytoplasm</keyword>
<dbReference type="FunFam" id="3.30.930.10:FF:000005">
    <property type="entry name" value="Histidine--tRNA ligase"/>
    <property type="match status" value="1"/>
</dbReference>
<evidence type="ECO:0000256" key="3">
    <source>
        <dbReference type="ARBA" id="ARBA00011738"/>
    </source>
</evidence>
<evidence type="ECO:0000256" key="1">
    <source>
        <dbReference type="ARBA" id="ARBA00004496"/>
    </source>
</evidence>
<dbReference type="HAMAP" id="MF_00127">
    <property type="entry name" value="His_tRNA_synth"/>
    <property type="match status" value="1"/>
</dbReference>
<evidence type="ECO:0000256" key="10">
    <source>
        <dbReference type="ARBA" id="ARBA00047639"/>
    </source>
</evidence>
<feature type="binding site" evidence="12">
    <location>
        <position position="130"/>
    </location>
    <ligand>
        <name>L-histidine</name>
        <dbReference type="ChEBI" id="CHEBI:57595"/>
    </ligand>
</feature>
<dbReference type="InterPro" id="IPR004154">
    <property type="entry name" value="Anticodon-bd"/>
</dbReference>
<dbReference type="Proteomes" id="UP000007464">
    <property type="component" value="Chromosome"/>
</dbReference>
<dbReference type="GO" id="GO:0005524">
    <property type="term" value="F:ATP binding"/>
    <property type="evidence" value="ECO:0007669"/>
    <property type="project" value="UniProtKB-UniRule"/>
</dbReference>
<keyword evidence="9 11" id="KW-0030">Aminoacyl-tRNA synthetase</keyword>
<dbReference type="Gene3D" id="3.30.930.10">
    <property type="entry name" value="Bira Bifunctional Protein, Domain 2"/>
    <property type="match status" value="1"/>
</dbReference>
<organism evidence="14 15">
    <name type="scientific">Blochmanniella vafra (strain BVAF)</name>
    <dbReference type="NCBI Taxonomy" id="859654"/>
    <lineage>
        <taxon>Bacteria</taxon>
        <taxon>Pseudomonadati</taxon>
        <taxon>Pseudomonadota</taxon>
        <taxon>Gammaproteobacteria</taxon>
        <taxon>Enterobacterales</taxon>
        <taxon>Enterobacteriaceae</taxon>
        <taxon>ant endosymbionts</taxon>
        <taxon>Candidatus Blochmanniella</taxon>
    </lineage>
</organism>
<dbReference type="PROSITE" id="PS50862">
    <property type="entry name" value="AA_TRNA_LIGASE_II"/>
    <property type="match status" value="1"/>
</dbReference>
<evidence type="ECO:0000256" key="5">
    <source>
        <dbReference type="ARBA" id="ARBA00022598"/>
    </source>
</evidence>
<reference evidence="14 15" key="1">
    <citation type="journal article" date="2010" name="BMC Genomics">
        <title>Unprecedented loss of ammonia assimilation capability in a urease-encoding bacterial mutualist.</title>
        <authorList>
            <person name="Williams L.E."/>
            <person name="Wernegreen J.J."/>
        </authorList>
    </citation>
    <scope>NUCLEOTIDE SEQUENCE [LARGE SCALE GENOMIC DNA]</scope>
    <source>
        <strain evidence="14 15">BVAF</strain>
    </source>
</reference>
<dbReference type="InterPro" id="IPR004516">
    <property type="entry name" value="HisRS/HisZ"/>
</dbReference>
<keyword evidence="7 11" id="KW-0067">ATP-binding</keyword>
<feature type="binding site" evidence="12">
    <location>
        <begin position="262"/>
        <end position="263"/>
    </location>
    <ligand>
        <name>L-histidine</name>
        <dbReference type="ChEBI" id="CHEBI:57595"/>
    </ligand>
</feature>
<evidence type="ECO:0000256" key="11">
    <source>
        <dbReference type="HAMAP-Rule" id="MF_00127"/>
    </source>
</evidence>
<evidence type="ECO:0000256" key="2">
    <source>
        <dbReference type="ARBA" id="ARBA00008226"/>
    </source>
</evidence>
<dbReference type="STRING" id="859654.BVAF_532"/>
<comment type="subcellular location">
    <subcellularLocation>
        <location evidence="1 11">Cytoplasm</location>
    </subcellularLocation>
</comment>
<evidence type="ECO:0000256" key="6">
    <source>
        <dbReference type="ARBA" id="ARBA00022741"/>
    </source>
</evidence>
<proteinExistence type="inferred from homology"/>
<dbReference type="Gene3D" id="3.40.50.800">
    <property type="entry name" value="Anticodon-binding domain"/>
    <property type="match status" value="1"/>
</dbReference>
<dbReference type="EMBL" id="CP002189">
    <property type="protein sequence ID" value="ADV33914.1"/>
    <property type="molecule type" value="Genomic_DNA"/>
</dbReference>
<feature type="binding site" evidence="12">
    <location>
        <begin position="82"/>
        <end position="84"/>
    </location>
    <ligand>
        <name>L-histidine</name>
        <dbReference type="ChEBI" id="CHEBI:57595"/>
    </ligand>
</feature>
<dbReference type="Pfam" id="PF13393">
    <property type="entry name" value="tRNA-synt_His"/>
    <property type="match status" value="1"/>
</dbReference>
<dbReference type="GO" id="GO:0004821">
    <property type="term" value="F:histidine-tRNA ligase activity"/>
    <property type="evidence" value="ECO:0007669"/>
    <property type="project" value="UniProtKB-UniRule"/>
</dbReference>
<dbReference type="PANTHER" id="PTHR43707">
    <property type="entry name" value="HISTIDYL-TRNA SYNTHETASE"/>
    <property type="match status" value="1"/>
</dbReference>
<dbReference type="OrthoDB" id="9800814at2"/>
<name>E8Q6E5_BLOVB</name>
<evidence type="ECO:0000313" key="14">
    <source>
        <dbReference type="EMBL" id="ADV33914.1"/>
    </source>
</evidence>
<protein>
    <recommendedName>
        <fullName evidence="11">Histidine--tRNA ligase</fullName>
        <ecNumber evidence="11">6.1.1.21</ecNumber>
    </recommendedName>
    <alternativeName>
        <fullName evidence="11">Histidyl-tRNA synthetase</fullName>
        <shortName evidence="11">HisRS</shortName>
    </alternativeName>
</protein>
<gene>
    <name evidence="11 14" type="primary">hisS</name>
    <name evidence="14" type="ordered locus">BVAF_532</name>
</gene>
<comment type="similarity">
    <text evidence="2 11">Belongs to the class-II aminoacyl-tRNA synthetase family.</text>
</comment>
<dbReference type="InterPro" id="IPR006195">
    <property type="entry name" value="aa-tRNA-synth_II"/>
</dbReference>
<dbReference type="HOGENOM" id="CLU_025113_1_1_6"/>
<feature type="binding site" evidence="12">
    <location>
        <position position="112"/>
    </location>
    <ligand>
        <name>L-histidine</name>
        <dbReference type="ChEBI" id="CHEBI:57595"/>
    </ligand>
</feature>
<evidence type="ECO:0000256" key="7">
    <source>
        <dbReference type="ARBA" id="ARBA00022840"/>
    </source>
</evidence>
<accession>E8Q6E5</accession>
<dbReference type="SUPFAM" id="SSF55681">
    <property type="entry name" value="Class II aaRS and biotin synthetases"/>
    <property type="match status" value="1"/>
</dbReference>
<dbReference type="GO" id="GO:0005737">
    <property type="term" value="C:cytoplasm"/>
    <property type="evidence" value="ECO:0007669"/>
    <property type="project" value="UniProtKB-SubCell"/>
</dbReference>
<dbReference type="SUPFAM" id="SSF52954">
    <property type="entry name" value="Class II aaRS ABD-related"/>
    <property type="match status" value="1"/>
</dbReference>
<dbReference type="PANTHER" id="PTHR43707:SF1">
    <property type="entry name" value="HISTIDINE--TRNA LIGASE, MITOCHONDRIAL-RELATED"/>
    <property type="match status" value="1"/>
</dbReference>
<evidence type="ECO:0000256" key="8">
    <source>
        <dbReference type="ARBA" id="ARBA00022917"/>
    </source>
</evidence>
<dbReference type="InterPro" id="IPR045864">
    <property type="entry name" value="aa-tRNA-synth_II/BPL/LPL"/>
</dbReference>
<keyword evidence="5 11" id="KW-0436">Ligase</keyword>
<dbReference type="CDD" id="cd00773">
    <property type="entry name" value="HisRS-like_core"/>
    <property type="match status" value="1"/>
</dbReference>